<dbReference type="EMBL" id="GL629795">
    <property type="protein sequence ID" value="EFX00868.1"/>
    <property type="molecule type" value="Genomic_DNA"/>
</dbReference>
<comment type="similarity">
    <text evidence="1">Belongs to the paxM FAD-dependent monooxygenase family.</text>
</comment>
<keyword evidence="8" id="KW-1185">Reference proteome</keyword>
<accession>F0XMW1</accession>
<keyword evidence="4" id="KW-0560">Oxidoreductase</keyword>
<dbReference type="SUPFAM" id="SSF51905">
    <property type="entry name" value="FAD/NAD(P)-binding domain"/>
    <property type="match status" value="1"/>
</dbReference>
<name>F0XMW1_GROCL</name>
<keyword evidence="3" id="KW-0274">FAD</keyword>
<dbReference type="GeneID" id="25974883"/>
<dbReference type="InParanoid" id="F0XMW1"/>
<feature type="transmembrane region" description="Helical" evidence="5">
    <location>
        <begin position="12"/>
        <end position="30"/>
    </location>
</feature>
<dbReference type="GO" id="GO:0016491">
    <property type="term" value="F:oxidoreductase activity"/>
    <property type="evidence" value="ECO:0007669"/>
    <property type="project" value="UniProtKB-KW"/>
</dbReference>
<dbReference type="eggNOG" id="KOG2614">
    <property type="taxonomic scope" value="Eukaryota"/>
</dbReference>
<dbReference type="PRINTS" id="PR00420">
    <property type="entry name" value="RNGMNOXGNASE"/>
</dbReference>
<dbReference type="GO" id="GO:0044550">
    <property type="term" value="P:secondary metabolite biosynthetic process"/>
    <property type="evidence" value="ECO:0007669"/>
    <property type="project" value="TreeGrafter"/>
</dbReference>
<sequence length="452" mass="50231">MGTSHNERIRVAIIGGGFAGLTLLIGLLKYPHIDATLYESSQKFSEQGASAVLGPSAQRAMELIDPRILHGFQNRAAFHEEEPDKNGMHTWVRAVKGQEPDVGGVIAEFKYHIRGSTIHRAHFLEELVKLVPPSQTKFGKKLTDIIQPTGDDNEPMVLHFRDRTFAKADVVVGADGIHSMVRKHILGIHHEAANAFFTGVISYRSTIPYEDAQAVLGDDYVKPEFALRCGKNGLIFGFPMVNKTMFFIGVMTFNNSHDRVTEDLWSIPVDTADLQQRFGDWDPYVQKLVSLVPDDASTTGFSIWEMPLAPTYVKGRVVIIGDAAHAPTPFSGAGAAMAIEDSCVLHTLLGKYLDPERLARNKFSKAQSVRLALQSFDSVRRLRTQKVVVRSAEMGRLLSCTEEGVGSSQAEMYRHLEGKLWWIYDGNQEEQVRDACLLFERAEFAAAQATSR</sequence>
<dbReference type="PANTHER" id="PTHR46720:SF3">
    <property type="entry name" value="FAD-BINDING DOMAIN-CONTAINING PROTEIN-RELATED"/>
    <property type="match status" value="1"/>
</dbReference>
<evidence type="ECO:0000313" key="7">
    <source>
        <dbReference type="EMBL" id="EFX00868.1"/>
    </source>
</evidence>
<dbReference type="InterPro" id="IPR036188">
    <property type="entry name" value="FAD/NAD-bd_sf"/>
</dbReference>
<evidence type="ECO:0000259" key="6">
    <source>
        <dbReference type="Pfam" id="PF01494"/>
    </source>
</evidence>
<organism evidence="8">
    <name type="scientific">Grosmannia clavigera (strain kw1407 / UAMH 11150)</name>
    <name type="common">Blue stain fungus</name>
    <name type="synonym">Graphiocladiella clavigera</name>
    <dbReference type="NCBI Taxonomy" id="655863"/>
    <lineage>
        <taxon>Eukaryota</taxon>
        <taxon>Fungi</taxon>
        <taxon>Dikarya</taxon>
        <taxon>Ascomycota</taxon>
        <taxon>Pezizomycotina</taxon>
        <taxon>Sordariomycetes</taxon>
        <taxon>Sordariomycetidae</taxon>
        <taxon>Ophiostomatales</taxon>
        <taxon>Ophiostomataceae</taxon>
        <taxon>Leptographium</taxon>
    </lineage>
</organism>
<evidence type="ECO:0000256" key="3">
    <source>
        <dbReference type="ARBA" id="ARBA00022827"/>
    </source>
</evidence>
<dbReference type="STRING" id="655863.F0XMW1"/>
<evidence type="ECO:0000256" key="4">
    <source>
        <dbReference type="ARBA" id="ARBA00023002"/>
    </source>
</evidence>
<dbReference type="RefSeq" id="XP_014170350.1">
    <property type="nucleotide sequence ID" value="XM_014314875.1"/>
</dbReference>
<evidence type="ECO:0000256" key="5">
    <source>
        <dbReference type="SAM" id="Phobius"/>
    </source>
</evidence>
<dbReference type="PANTHER" id="PTHR46720">
    <property type="entry name" value="HYDROXYLASE, PUTATIVE (AFU_ORTHOLOGUE AFUA_3G01460)-RELATED"/>
    <property type="match status" value="1"/>
</dbReference>
<dbReference type="Gene3D" id="3.50.50.60">
    <property type="entry name" value="FAD/NAD(P)-binding domain"/>
    <property type="match status" value="1"/>
</dbReference>
<dbReference type="AlphaFoldDB" id="F0XMW1"/>
<keyword evidence="5" id="KW-0472">Membrane</keyword>
<evidence type="ECO:0000256" key="2">
    <source>
        <dbReference type="ARBA" id="ARBA00022630"/>
    </source>
</evidence>
<keyword evidence="5" id="KW-1133">Transmembrane helix</keyword>
<proteinExistence type="inferred from homology"/>
<evidence type="ECO:0000313" key="8">
    <source>
        <dbReference type="Proteomes" id="UP000007796"/>
    </source>
</evidence>
<dbReference type="InterPro" id="IPR051104">
    <property type="entry name" value="FAD_monoxygenase"/>
</dbReference>
<reference evidence="7 8" key="1">
    <citation type="journal article" date="2011" name="Proc. Natl. Acad. Sci. U.S.A.">
        <title>Genome and transcriptome analyses of the mountain pine beetle-fungal symbiont Grosmannia clavigera, a lodgepole pine pathogen.</title>
        <authorList>
            <person name="DiGuistini S."/>
            <person name="Wang Y."/>
            <person name="Liao N.Y."/>
            <person name="Taylor G."/>
            <person name="Tanguay P."/>
            <person name="Feau N."/>
            <person name="Henrissat B."/>
            <person name="Chan S.K."/>
            <person name="Hesse-Orce U."/>
            <person name="Alamouti S.M."/>
            <person name="Tsui C.K.M."/>
            <person name="Docking R.T."/>
            <person name="Levasseur A."/>
            <person name="Haridas S."/>
            <person name="Robertson G."/>
            <person name="Birol I."/>
            <person name="Holt R.A."/>
            <person name="Marra M.A."/>
            <person name="Hamelin R.C."/>
            <person name="Hirst M."/>
            <person name="Jones S.J.M."/>
            <person name="Bohlmann J."/>
            <person name="Breuil C."/>
        </authorList>
    </citation>
    <scope>NUCLEOTIDE SEQUENCE [LARGE SCALE GENOMIC DNA]</scope>
    <source>
        <strain evidence="8">kw1407 / UAMH 11150</strain>
    </source>
</reference>
<dbReference type="OrthoDB" id="16820at2759"/>
<keyword evidence="2" id="KW-0285">Flavoprotein</keyword>
<dbReference type="Proteomes" id="UP000007796">
    <property type="component" value="Unassembled WGS sequence"/>
</dbReference>
<keyword evidence="5" id="KW-0812">Transmembrane</keyword>
<dbReference type="SUPFAM" id="SSF54373">
    <property type="entry name" value="FAD-linked reductases, C-terminal domain"/>
    <property type="match status" value="1"/>
</dbReference>
<dbReference type="InterPro" id="IPR002938">
    <property type="entry name" value="FAD-bd"/>
</dbReference>
<protein>
    <submittedName>
        <fullName evidence="7">Mannitol 1-phosphate dehydrogenase</fullName>
    </submittedName>
</protein>
<feature type="domain" description="FAD-binding" evidence="6">
    <location>
        <begin position="9"/>
        <end position="354"/>
    </location>
</feature>
<dbReference type="GO" id="GO:0071949">
    <property type="term" value="F:FAD binding"/>
    <property type="evidence" value="ECO:0007669"/>
    <property type="project" value="InterPro"/>
</dbReference>
<gene>
    <name evidence="7" type="ORF">CMQ_1949</name>
</gene>
<dbReference type="HOGENOM" id="CLU_009665_6_3_1"/>
<evidence type="ECO:0000256" key="1">
    <source>
        <dbReference type="ARBA" id="ARBA00007992"/>
    </source>
</evidence>
<dbReference type="Pfam" id="PF01494">
    <property type="entry name" value="FAD_binding_3"/>
    <property type="match status" value="1"/>
</dbReference>